<organism evidence="4 5">
    <name type="scientific">Hominibacterium faecale</name>
    <dbReference type="NCBI Taxonomy" id="2839743"/>
    <lineage>
        <taxon>Bacteria</taxon>
        <taxon>Bacillati</taxon>
        <taxon>Bacillota</taxon>
        <taxon>Clostridia</taxon>
        <taxon>Peptostreptococcales</taxon>
        <taxon>Anaerovoracaceae</taxon>
        <taxon>Hominibacterium</taxon>
    </lineage>
</organism>
<keyword evidence="5" id="KW-1185">Reference proteome</keyword>
<dbReference type="RefSeq" id="WP_253020257.1">
    <property type="nucleotide sequence ID" value="NZ_JAOSHN010000008.1"/>
</dbReference>
<evidence type="ECO:0000313" key="4">
    <source>
        <dbReference type="EMBL" id="MCU7380243.1"/>
    </source>
</evidence>
<dbReference type="Gene3D" id="3.40.50.11890">
    <property type="match status" value="1"/>
</dbReference>
<dbReference type="PANTHER" id="PTHR30548:SF2">
    <property type="entry name" value="2-HYDROXYACYL-COA DEHYDRATASE,D-COMPONENT"/>
    <property type="match status" value="1"/>
</dbReference>
<dbReference type="Pfam" id="PF06050">
    <property type="entry name" value="HGD-D"/>
    <property type="match status" value="1"/>
</dbReference>
<dbReference type="GO" id="GO:0016836">
    <property type="term" value="F:hydro-lyase activity"/>
    <property type="evidence" value="ECO:0007669"/>
    <property type="project" value="UniProtKB-ARBA"/>
</dbReference>
<dbReference type="Proteomes" id="UP001065549">
    <property type="component" value="Unassembled WGS sequence"/>
</dbReference>
<sequence>MSEEKKPMKGQRSVKSMEAAKTASKYQKEWFFGLQDRVAGGEPFAYINADVPLEILRAMDIPFVVNQWWAAICSAKQMSPRYFNFLRENGYRDDLCSYCATAFAGSMDPEPEKGPWGGLPRPTLAITRLTCDSQGRIFELLAQKYGAKFYPIENTIPAIAPDRWWEKAPDNWEELYESERLDAAVEELKGFIRFLEMETGRMFDENQLIKVMNLINEQEGYYKKARDLIADTVPAPVTIADTVNAVMQAQWQRGTQWAADHARKFYEEIKAMVDAGHKACPNEKIRLMWIGRGLWFNLGFYQYFEKKYGAAFIWSMYLAMGADAYIRNHVEDDPLRALAARFIGMEDFLHMPPWNAQWFVSEARHNKIDGVVYLVPENCMQAVEGSYFITKRLEDAGIPVLQLRADPVDARKWNQETMTEAVETFLQDRIIGKGEKR</sequence>
<keyword evidence="3" id="KW-0479">Metal-binding</keyword>
<name>A0A9J6QXM8_9FIRM</name>
<dbReference type="Gene3D" id="3.40.50.11900">
    <property type="match status" value="1"/>
</dbReference>
<reference evidence="4" key="1">
    <citation type="submission" date="2022-09" db="EMBL/GenBank/DDBJ databases">
        <title>Culturomic study of gut microbiota in children with autism spectrum disorder.</title>
        <authorList>
            <person name="Efimov B.A."/>
            <person name="Chaplin A.V."/>
            <person name="Sokolova S.R."/>
            <person name="Pikina A.P."/>
            <person name="Korzhanova M."/>
            <person name="Belova V."/>
            <person name="Korostin D."/>
        </authorList>
    </citation>
    <scope>NUCLEOTIDE SEQUENCE</scope>
    <source>
        <strain evidence="4">ASD5510</strain>
    </source>
</reference>
<evidence type="ECO:0000256" key="1">
    <source>
        <dbReference type="ARBA" id="ARBA00001966"/>
    </source>
</evidence>
<evidence type="ECO:0000256" key="2">
    <source>
        <dbReference type="ARBA" id="ARBA00005806"/>
    </source>
</evidence>
<keyword evidence="3" id="KW-0408">Iron</keyword>
<dbReference type="AlphaFoldDB" id="A0A9J6QXM8"/>
<comment type="similarity">
    <text evidence="2">Belongs to the FldB/FldC dehydratase alpha/beta subunit family.</text>
</comment>
<comment type="cofactor">
    <cofactor evidence="1">
        <name>[4Fe-4S] cluster</name>
        <dbReference type="ChEBI" id="CHEBI:49883"/>
    </cofactor>
</comment>
<proteinExistence type="inferred from homology"/>
<dbReference type="InterPro" id="IPR010327">
    <property type="entry name" value="FldB/FldC_alpha/beta"/>
</dbReference>
<dbReference type="GO" id="GO:0051536">
    <property type="term" value="F:iron-sulfur cluster binding"/>
    <property type="evidence" value="ECO:0007669"/>
    <property type="project" value="UniProtKB-KW"/>
</dbReference>
<gene>
    <name evidence="4" type="ORF">OBO34_18080</name>
</gene>
<evidence type="ECO:0000256" key="3">
    <source>
        <dbReference type="ARBA" id="ARBA00023014"/>
    </source>
</evidence>
<dbReference type="EMBL" id="JAOSHN010000008">
    <property type="protein sequence ID" value="MCU7380243.1"/>
    <property type="molecule type" value="Genomic_DNA"/>
</dbReference>
<keyword evidence="3" id="KW-0411">Iron-sulfur</keyword>
<dbReference type="PANTHER" id="PTHR30548">
    <property type="entry name" value="2-HYDROXYGLUTARYL-COA DEHYDRATASE, D-COMPONENT-RELATED"/>
    <property type="match status" value="1"/>
</dbReference>
<accession>A0A9J6QXM8</accession>
<comment type="caution">
    <text evidence="4">The sequence shown here is derived from an EMBL/GenBank/DDBJ whole genome shotgun (WGS) entry which is preliminary data.</text>
</comment>
<evidence type="ECO:0000313" key="5">
    <source>
        <dbReference type="Proteomes" id="UP001065549"/>
    </source>
</evidence>
<protein>
    <submittedName>
        <fullName evidence="4">2-hydroxyacyl-CoA dehydratase family protein</fullName>
    </submittedName>
</protein>